<reference evidence="2 3" key="1">
    <citation type="journal article" date="2017" name="Nature">
        <title>The Apostasia genome and the evolution of orchids.</title>
        <authorList>
            <person name="Zhang G.Q."/>
            <person name="Liu K.W."/>
            <person name="Li Z."/>
            <person name="Lohaus R."/>
            <person name="Hsiao Y.Y."/>
            <person name="Niu S.C."/>
            <person name="Wang J.Y."/>
            <person name="Lin Y.C."/>
            <person name="Xu Q."/>
            <person name="Chen L.J."/>
            <person name="Yoshida K."/>
            <person name="Fujiwara S."/>
            <person name="Wang Z.W."/>
            <person name="Zhang Y.Q."/>
            <person name="Mitsuda N."/>
            <person name="Wang M."/>
            <person name="Liu G.H."/>
            <person name="Pecoraro L."/>
            <person name="Huang H.X."/>
            <person name="Xiao X.J."/>
            <person name="Lin M."/>
            <person name="Wu X.Y."/>
            <person name="Wu W.L."/>
            <person name="Chen Y.Y."/>
            <person name="Chang S.B."/>
            <person name="Sakamoto S."/>
            <person name="Ohme-Takagi M."/>
            <person name="Yagi M."/>
            <person name="Zeng S.J."/>
            <person name="Shen C.Y."/>
            <person name="Yeh C.M."/>
            <person name="Luo Y.B."/>
            <person name="Tsai W.C."/>
            <person name="Van de Peer Y."/>
            <person name="Liu Z.J."/>
        </authorList>
    </citation>
    <scope>NUCLEOTIDE SEQUENCE [LARGE SCALE GENOMIC DNA]</scope>
    <source>
        <strain evidence="3">cv. Shenzhen</strain>
        <tissue evidence="2">Stem</tissue>
    </source>
</reference>
<dbReference type="Pfam" id="PF05057">
    <property type="entry name" value="DUF676"/>
    <property type="match status" value="1"/>
</dbReference>
<gene>
    <name evidence="2" type="ORF">AXF42_Ash018564</name>
</gene>
<dbReference type="InterPro" id="IPR044294">
    <property type="entry name" value="Lipase-like"/>
</dbReference>
<dbReference type="FunFam" id="3.40.50.1820:FF:000216">
    <property type="entry name" value="Alpha/beta-Hydrolases superfamily protein"/>
    <property type="match status" value="1"/>
</dbReference>
<feature type="domain" description="DUF676" evidence="1">
    <location>
        <begin position="90"/>
        <end position="310"/>
    </location>
</feature>
<dbReference type="InterPro" id="IPR029058">
    <property type="entry name" value="AB_hydrolase_fold"/>
</dbReference>
<dbReference type="Proteomes" id="UP000236161">
    <property type="component" value="Unassembled WGS sequence"/>
</dbReference>
<dbReference type="OrthoDB" id="273452at2759"/>
<dbReference type="AlphaFoldDB" id="A0A2I0APW4"/>
<dbReference type="PANTHER" id="PTHR12482:SF4">
    <property type="entry name" value="ALPHA_BETA-HYDROLASES SUPERFAMILY PROTEIN"/>
    <property type="match status" value="1"/>
</dbReference>
<evidence type="ECO:0000259" key="1">
    <source>
        <dbReference type="Pfam" id="PF05057"/>
    </source>
</evidence>
<name>A0A2I0APW4_9ASPA</name>
<accession>A0A2I0APW4</accession>
<dbReference type="InterPro" id="IPR007751">
    <property type="entry name" value="DUF676_lipase-like"/>
</dbReference>
<dbReference type="EMBL" id="KZ451963">
    <property type="protein sequence ID" value="PKA57589.1"/>
    <property type="molecule type" value="Genomic_DNA"/>
</dbReference>
<keyword evidence="3" id="KW-1185">Reference proteome</keyword>
<dbReference type="SUPFAM" id="SSF53474">
    <property type="entry name" value="alpha/beta-Hydrolases"/>
    <property type="match status" value="1"/>
</dbReference>
<organism evidence="2 3">
    <name type="scientific">Apostasia shenzhenica</name>
    <dbReference type="NCBI Taxonomy" id="1088818"/>
    <lineage>
        <taxon>Eukaryota</taxon>
        <taxon>Viridiplantae</taxon>
        <taxon>Streptophyta</taxon>
        <taxon>Embryophyta</taxon>
        <taxon>Tracheophyta</taxon>
        <taxon>Spermatophyta</taxon>
        <taxon>Magnoliopsida</taxon>
        <taxon>Liliopsida</taxon>
        <taxon>Asparagales</taxon>
        <taxon>Orchidaceae</taxon>
        <taxon>Apostasioideae</taxon>
        <taxon>Apostasia</taxon>
    </lineage>
</organism>
<dbReference type="Gene3D" id="3.40.50.1820">
    <property type="entry name" value="alpha/beta hydrolase"/>
    <property type="match status" value="1"/>
</dbReference>
<evidence type="ECO:0000313" key="3">
    <source>
        <dbReference type="Proteomes" id="UP000236161"/>
    </source>
</evidence>
<protein>
    <recommendedName>
        <fullName evidence="1">DUF676 domain-containing protein</fullName>
    </recommendedName>
</protein>
<proteinExistence type="predicted"/>
<sequence length="417" mass="46700">MLAAGIPSASVVGISGRYRVHRPGGMSCLWLRPRARSASGGGGTAGWTHCCRDSIMRVRKKNVEVERVRGGVDLWAEDAQGSSALRGFPEHLVIMVNGLVGSAEDWRFAAEQFVGKLPDKVIVHRSECNSSRMTFDGVDLMGERLADEVISVVNNRSGVQKISFVAHSLGGLIARYAIGRLYGISTNGDVSPAVNHLTESGNWKGQIAGLVPMNFITFASPHLGSRGHKQLPFLCGLPFLEQRASETAHLFVGRTGKHLFLTDNDDGRPPLLLRMVDDCDDIKFMSALRSFRRRVAYANANYDHMVGWRTSSIRRQQELPKHHFLEADDRYPHVVHVDKEDKKIVIAELPSDVKYQDYDLEELMIQGLTQVPWERVDVSFQKSRQRYIAHNTIQVKSYWLNSDGVDVISHMIDNFHI</sequence>
<dbReference type="PANTHER" id="PTHR12482">
    <property type="entry name" value="LIPASE ROG1-RELATED-RELATED"/>
    <property type="match status" value="1"/>
</dbReference>
<evidence type="ECO:0000313" key="2">
    <source>
        <dbReference type="EMBL" id="PKA57589.1"/>
    </source>
</evidence>